<dbReference type="GO" id="GO:0031460">
    <property type="term" value="P:glycine betaine transport"/>
    <property type="evidence" value="ECO:0007669"/>
    <property type="project" value="TreeGrafter"/>
</dbReference>
<keyword evidence="6 8" id="KW-1133">Transmembrane helix</keyword>
<protein>
    <submittedName>
        <fullName evidence="10">ABC transporter permease</fullName>
    </submittedName>
</protein>
<dbReference type="Gene3D" id="1.10.3720.10">
    <property type="entry name" value="MetI-like"/>
    <property type="match status" value="1"/>
</dbReference>
<dbReference type="InterPro" id="IPR051204">
    <property type="entry name" value="ABC_transp_perm/SBD"/>
</dbReference>
<proteinExistence type="inferred from homology"/>
<evidence type="ECO:0000256" key="4">
    <source>
        <dbReference type="ARBA" id="ARBA00022692"/>
    </source>
</evidence>
<evidence type="ECO:0000313" key="10">
    <source>
        <dbReference type="EMBL" id="QQK80149.1"/>
    </source>
</evidence>
<gene>
    <name evidence="10" type="ORF">HUG20_09790</name>
</gene>
<dbReference type="GO" id="GO:0055085">
    <property type="term" value="P:transmembrane transport"/>
    <property type="evidence" value="ECO:0007669"/>
    <property type="project" value="InterPro"/>
</dbReference>
<evidence type="ECO:0000256" key="8">
    <source>
        <dbReference type="RuleBase" id="RU363032"/>
    </source>
</evidence>
<keyword evidence="3 8" id="KW-0813">Transport</keyword>
<keyword evidence="5" id="KW-0029">Amino-acid transport</keyword>
<evidence type="ECO:0000256" key="6">
    <source>
        <dbReference type="ARBA" id="ARBA00022989"/>
    </source>
</evidence>
<accession>A0A7T7CFJ0</accession>
<dbReference type="InterPro" id="IPR035906">
    <property type="entry name" value="MetI-like_sf"/>
</dbReference>
<comment type="similarity">
    <text evidence="2">Belongs to the binding-protein-dependent transport system permease family. CysTW subfamily.</text>
</comment>
<dbReference type="GO" id="GO:0005886">
    <property type="term" value="C:plasma membrane"/>
    <property type="evidence" value="ECO:0007669"/>
    <property type="project" value="UniProtKB-SubCell"/>
</dbReference>
<dbReference type="FunFam" id="1.10.3720.10:FF:000001">
    <property type="entry name" value="Glycine betaine ABC transporter, permease"/>
    <property type="match status" value="1"/>
</dbReference>
<dbReference type="RefSeq" id="WP_200084128.1">
    <property type="nucleotide sequence ID" value="NZ_CP054706.1"/>
</dbReference>
<evidence type="ECO:0000256" key="5">
    <source>
        <dbReference type="ARBA" id="ARBA00022970"/>
    </source>
</evidence>
<reference evidence="10 11" key="1">
    <citation type="submission" date="2020-06" db="EMBL/GenBank/DDBJ databases">
        <title>Genomic analysis of Salicibibacter sp. NKC21-4.</title>
        <authorList>
            <person name="Oh Y.J."/>
        </authorList>
    </citation>
    <scope>NUCLEOTIDE SEQUENCE [LARGE SCALE GENOMIC DNA]</scope>
    <source>
        <strain evidence="10 11">NKC21-4</strain>
    </source>
</reference>
<dbReference type="KEGG" id="scib:HUG20_09790"/>
<feature type="transmembrane region" description="Helical" evidence="8">
    <location>
        <begin position="56"/>
        <end position="79"/>
    </location>
</feature>
<name>A0A7T7CFJ0_9BACI</name>
<evidence type="ECO:0000313" key="11">
    <source>
        <dbReference type="Proteomes" id="UP000595349"/>
    </source>
</evidence>
<evidence type="ECO:0000256" key="1">
    <source>
        <dbReference type="ARBA" id="ARBA00004651"/>
    </source>
</evidence>
<feature type="domain" description="ABC transmembrane type-1" evidence="9">
    <location>
        <begin position="25"/>
        <end position="204"/>
    </location>
</feature>
<dbReference type="AlphaFoldDB" id="A0A7T7CFJ0"/>
<feature type="transmembrane region" description="Helical" evidence="8">
    <location>
        <begin position="85"/>
        <end position="103"/>
    </location>
</feature>
<dbReference type="GO" id="GO:0006865">
    <property type="term" value="P:amino acid transport"/>
    <property type="evidence" value="ECO:0007669"/>
    <property type="project" value="UniProtKB-KW"/>
</dbReference>
<evidence type="ECO:0000256" key="2">
    <source>
        <dbReference type="ARBA" id="ARBA00007069"/>
    </source>
</evidence>
<feature type="transmembrane region" description="Helical" evidence="8">
    <location>
        <begin position="139"/>
        <end position="166"/>
    </location>
</feature>
<evidence type="ECO:0000256" key="3">
    <source>
        <dbReference type="ARBA" id="ARBA00022448"/>
    </source>
</evidence>
<dbReference type="PROSITE" id="PS50928">
    <property type="entry name" value="ABC_TM1"/>
    <property type="match status" value="1"/>
</dbReference>
<dbReference type="CDD" id="cd06261">
    <property type="entry name" value="TM_PBP2"/>
    <property type="match status" value="1"/>
</dbReference>
<evidence type="ECO:0000256" key="7">
    <source>
        <dbReference type="ARBA" id="ARBA00023136"/>
    </source>
</evidence>
<feature type="transmembrane region" description="Helical" evidence="8">
    <location>
        <begin position="186"/>
        <end position="204"/>
    </location>
</feature>
<dbReference type="Proteomes" id="UP000595349">
    <property type="component" value="Chromosome"/>
</dbReference>
<organism evidence="10 11">
    <name type="scientific">Salicibibacter cibi</name>
    <dbReference type="NCBI Taxonomy" id="2743001"/>
    <lineage>
        <taxon>Bacteria</taxon>
        <taxon>Bacillati</taxon>
        <taxon>Bacillota</taxon>
        <taxon>Bacilli</taxon>
        <taxon>Bacillales</taxon>
        <taxon>Bacillaceae</taxon>
        <taxon>Salicibibacter</taxon>
    </lineage>
</organism>
<feature type="transmembrane region" description="Helical" evidence="8">
    <location>
        <begin position="28"/>
        <end position="49"/>
    </location>
</feature>
<dbReference type="SUPFAM" id="SSF161098">
    <property type="entry name" value="MetI-like"/>
    <property type="match status" value="1"/>
</dbReference>
<evidence type="ECO:0000259" key="9">
    <source>
        <dbReference type="PROSITE" id="PS50928"/>
    </source>
</evidence>
<keyword evidence="11" id="KW-1185">Reference proteome</keyword>
<comment type="subcellular location">
    <subcellularLocation>
        <location evidence="1 8">Cell membrane</location>
        <topology evidence="1 8">Multi-pass membrane protein</topology>
    </subcellularLocation>
</comment>
<keyword evidence="4 8" id="KW-0812">Transmembrane</keyword>
<dbReference type="EMBL" id="CP054706">
    <property type="protein sequence ID" value="QQK80149.1"/>
    <property type="molecule type" value="Genomic_DNA"/>
</dbReference>
<dbReference type="InterPro" id="IPR000515">
    <property type="entry name" value="MetI-like"/>
</dbReference>
<dbReference type="PANTHER" id="PTHR30177">
    <property type="entry name" value="GLYCINE BETAINE/L-PROLINE TRANSPORT SYSTEM PERMEASE PROTEIN PROW"/>
    <property type="match status" value="1"/>
</dbReference>
<keyword evidence="7 8" id="KW-0472">Membrane</keyword>
<sequence length="216" mass="22992">MDFLGNIVEAFIYIAQNWDLLLDLTIDHMLMVGLGLILALIVGIPLGLLCATQERIAPFILSLANIIQNIPSIALLAIIMLYFGLGFYTVVAGLFLYSLLPIIRNTYVGVKEVDPSIIEAGRGIGMTGLQLLRKVQIPLALPFMTAGLRVAAVIAIGVASIAPFVGGDGLGREIVSGINARDDVRIYAGAIPAAGIAIISDLLLGRLEKKSKKRIG</sequence>
<dbReference type="Pfam" id="PF00528">
    <property type="entry name" value="BPD_transp_1"/>
    <property type="match status" value="1"/>
</dbReference>
<dbReference type="PANTHER" id="PTHR30177:SF4">
    <property type="entry name" value="OSMOPROTECTANT IMPORT PERMEASE PROTEIN OSMW"/>
    <property type="match status" value="1"/>
</dbReference>